<sequence>MAINRNRFGPTKSEPETTDHVPRVNRLLLQVYRSQPVSETVVMRVAMSTPSLTRATGRNRRVAEVEGMAALVEWSLPAGFGLTLYRSVHKEGQLPRWTRHADADTALPAFNRATECRVMACHHALTIGILNPYPLSVKKVPEKSVFGIEVSPFQSSVGIPRYSPVKKHTEVLNLICERDGDVVEVYRRTSLTAECKSYMQKLHED</sequence>
<dbReference type="AlphaFoldDB" id="A0ABD0Y3L1"/>
<proteinExistence type="predicted"/>
<evidence type="ECO:0000313" key="3">
    <source>
        <dbReference type="Proteomes" id="UP001558652"/>
    </source>
</evidence>
<name>A0ABD0Y3L1_9HEMI</name>
<dbReference type="Proteomes" id="UP001558652">
    <property type="component" value="Unassembled WGS sequence"/>
</dbReference>
<organism evidence="2 3">
    <name type="scientific">Ranatra chinensis</name>
    <dbReference type="NCBI Taxonomy" id="642074"/>
    <lineage>
        <taxon>Eukaryota</taxon>
        <taxon>Metazoa</taxon>
        <taxon>Ecdysozoa</taxon>
        <taxon>Arthropoda</taxon>
        <taxon>Hexapoda</taxon>
        <taxon>Insecta</taxon>
        <taxon>Pterygota</taxon>
        <taxon>Neoptera</taxon>
        <taxon>Paraneoptera</taxon>
        <taxon>Hemiptera</taxon>
        <taxon>Heteroptera</taxon>
        <taxon>Panheteroptera</taxon>
        <taxon>Nepomorpha</taxon>
        <taxon>Nepidae</taxon>
        <taxon>Ranatrinae</taxon>
        <taxon>Ranatra</taxon>
    </lineage>
</organism>
<gene>
    <name evidence="2" type="ORF">AAG570_003406</name>
</gene>
<reference evidence="2 3" key="1">
    <citation type="submission" date="2024-07" db="EMBL/GenBank/DDBJ databases">
        <title>Chromosome-level genome assembly of the water stick insect Ranatra chinensis (Heteroptera: Nepidae).</title>
        <authorList>
            <person name="Liu X."/>
        </authorList>
    </citation>
    <scope>NUCLEOTIDE SEQUENCE [LARGE SCALE GENOMIC DNA]</scope>
    <source>
        <strain evidence="2">Cailab_2021Rc</strain>
        <tissue evidence="2">Muscle</tissue>
    </source>
</reference>
<comment type="caution">
    <text evidence="2">The sequence shown here is derived from an EMBL/GenBank/DDBJ whole genome shotgun (WGS) entry which is preliminary data.</text>
</comment>
<accession>A0ABD0Y3L1</accession>
<evidence type="ECO:0000256" key="1">
    <source>
        <dbReference type="SAM" id="MobiDB-lite"/>
    </source>
</evidence>
<evidence type="ECO:0000313" key="2">
    <source>
        <dbReference type="EMBL" id="KAL1121998.1"/>
    </source>
</evidence>
<feature type="region of interest" description="Disordered" evidence="1">
    <location>
        <begin position="1"/>
        <end position="20"/>
    </location>
</feature>
<dbReference type="EMBL" id="JBFDAA010000014">
    <property type="protein sequence ID" value="KAL1121998.1"/>
    <property type="molecule type" value="Genomic_DNA"/>
</dbReference>
<protein>
    <submittedName>
        <fullName evidence="2">Uncharacterized protein</fullName>
    </submittedName>
</protein>
<keyword evidence="3" id="KW-1185">Reference proteome</keyword>